<evidence type="ECO:0000256" key="3">
    <source>
        <dbReference type="ARBA" id="ARBA00023002"/>
    </source>
</evidence>
<feature type="domain" description="Amine oxidase" evidence="5">
    <location>
        <begin position="175"/>
        <end position="412"/>
    </location>
</feature>
<feature type="binding site" evidence="4">
    <location>
        <position position="391"/>
    </location>
    <ligand>
        <name>FAD</name>
        <dbReference type="ChEBI" id="CHEBI:57692"/>
    </ligand>
</feature>
<evidence type="ECO:0000256" key="2">
    <source>
        <dbReference type="ARBA" id="ARBA00005995"/>
    </source>
</evidence>
<dbReference type="GO" id="GO:0016491">
    <property type="term" value="F:oxidoreductase activity"/>
    <property type="evidence" value="ECO:0007669"/>
    <property type="project" value="UniProtKB-KW"/>
</dbReference>
<dbReference type="AlphaFoldDB" id="A0A1X7PUN9"/>
<feature type="binding site" evidence="4">
    <location>
        <begin position="31"/>
        <end position="32"/>
    </location>
    <ligand>
        <name>FAD</name>
        <dbReference type="ChEBI" id="CHEBI:57692"/>
    </ligand>
</feature>
<feature type="binding site" evidence="4">
    <location>
        <position position="308"/>
    </location>
    <ligand>
        <name>substrate</name>
    </ligand>
</feature>
<comment type="cofactor">
    <cofactor evidence="1">
        <name>FAD</name>
        <dbReference type="ChEBI" id="CHEBI:57692"/>
    </cofactor>
</comment>
<accession>A0A1X7PUN9</accession>
<keyword evidence="3" id="KW-0560">Oxidoreductase</keyword>
<dbReference type="SUPFAM" id="SSF51905">
    <property type="entry name" value="FAD/NAD(P)-binding domain"/>
    <property type="match status" value="1"/>
</dbReference>
<organism evidence="6 7">
    <name type="scientific">Mesorhizobium australicum</name>
    <dbReference type="NCBI Taxonomy" id="536018"/>
    <lineage>
        <taxon>Bacteria</taxon>
        <taxon>Pseudomonadati</taxon>
        <taxon>Pseudomonadota</taxon>
        <taxon>Alphaproteobacteria</taxon>
        <taxon>Hyphomicrobiales</taxon>
        <taxon>Phyllobacteriaceae</taxon>
        <taxon>Mesorhizobium</taxon>
    </lineage>
</organism>
<name>A0A1X7PUN9_9HYPH</name>
<dbReference type="EMBL" id="FXBL01000004">
    <property type="protein sequence ID" value="SMH55229.1"/>
    <property type="molecule type" value="Genomic_DNA"/>
</dbReference>
<evidence type="ECO:0000313" key="6">
    <source>
        <dbReference type="EMBL" id="SMH55229.1"/>
    </source>
</evidence>
<dbReference type="Pfam" id="PF01593">
    <property type="entry name" value="Amino_oxidase"/>
    <property type="match status" value="2"/>
</dbReference>
<evidence type="ECO:0000256" key="4">
    <source>
        <dbReference type="PIRSR" id="PIRSR601613-1"/>
    </source>
</evidence>
<sequence length="415" mass="45007">MHDVIIIGAGFTGLSAAREFARQGKDVVVLEARDRVGGRVESQVNALGERVDTGGQFACDDMANVMALLREHGHRLVSPAFEGRDVSVPPLPSDSLDRARQGAMELRDRYVAMDPDDPAIAGLTVVAWLDRQPEDANQKAAFRSMLEGLWCQPIDDVPLWYMIDNDRRITNEQFELQHFPARTMHALAEDLAAELGDRVRLSAPARGIVWSEGGVSVATPSGTIEARAAIVALPPSMAARLDYAPALPAPLAYALSVWRSGFVIKLFIRYSRAFWLDKGLSGVVMFREPAGLFACDTGTRERPALTGFIGGPSALEWRERGENGIREDFLAFLSGALGSKAAAPLDMLVRDWSHDQWSGGAYSDLIMDMNARDAEAVIAAGIGPLHFACSEISPEYPGYVEGAIVAGRMVAEGLK</sequence>
<dbReference type="Gene3D" id="3.50.50.60">
    <property type="entry name" value="FAD/NAD(P)-binding domain"/>
    <property type="match status" value="1"/>
</dbReference>
<comment type="similarity">
    <text evidence="2">Belongs to the flavin monoamine oxidase family.</text>
</comment>
<dbReference type="InterPro" id="IPR002937">
    <property type="entry name" value="Amino_oxidase"/>
</dbReference>
<proteinExistence type="inferred from homology"/>
<dbReference type="OrthoDB" id="337830at2"/>
<feature type="domain" description="Amine oxidase" evidence="5">
    <location>
        <begin position="11"/>
        <end position="75"/>
    </location>
</feature>
<dbReference type="InterPro" id="IPR050703">
    <property type="entry name" value="Flavin_MAO"/>
</dbReference>
<protein>
    <submittedName>
        <fullName evidence="6">Monoamine oxidase</fullName>
    </submittedName>
</protein>
<evidence type="ECO:0000256" key="1">
    <source>
        <dbReference type="ARBA" id="ARBA00001974"/>
    </source>
</evidence>
<gene>
    <name evidence="6" type="ORF">SAMN02982922_5298</name>
</gene>
<keyword evidence="7" id="KW-1185">Reference proteome</keyword>
<dbReference type="InterPro" id="IPR001613">
    <property type="entry name" value="Flavin_amine_oxidase"/>
</dbReference>
<dbReference type="PRINTS" id="PR00757">
    <property type="entry name" value="AMINEOXDASEF"/>
</dbReference>
<dbReference type="PANTHER" id="PTHR43563:SF1">
    <property type="entry name" value="AMINE OXIDASE [FLAVIN-CONTAINING] B"/>
    <property type="match status" value="1"/>
</dbReference>
<dbReference type="Proteomes" id="UP000193083">
    <property type="component" value="Unassembled WGS sequence"/>
</dbReference>
<dbReference type="RefSeq" id="WP_085466894.1">
    <property type="nucleotide sequence ID" value="NZ_FXBL01000004.1"/>
</dbReference>
<feature type="binding site" evidence="4">
    <location>
        <position position="12"/>
    </location>
    <ligand>
        <name>FAD</name>
        <dbReference type="ChEBI" id="CHEBI:57692"/>
    </ligand>
</feature>
<evidence type="ECO:0000259" key="5">
    <source>
        <dbReference type="Pfam" id="PF01593"/>
    </source>
</evidence>
<dbReference type="InterPro" id="IPR036188">
    <property type="entry name" value="FAD/NAD-bd_sf"/>
</dbReference>
<dbReference type="PANTHER" id="PTHR43563">
    <property type="entry name" value="AMINE OXIDASE"/>
    <property type="match status" value="1"/>
</dbReference>
<dbReference type="SUPFAM" id="SSF54373">
    <property type="entry name" value="FAD-linked reductases, C-terminal domain"/>
    <property type="match status" value="1"/>
</dbReference>
<evidence type="ECO:0000313" key="7">
    <source>
        <dbReference type="Proteomes" id="UP000193083"/>
    </source>
</evidence>
<reference evidence="6 7" key="1">
    <citation type="submission" date="2017-04" db="EMBL/GenBank/DDBJ databases">
        <authorList>
            <person name="Afonso C.L."/>
            <person name="Miller P.J."/>
            <person name="Scott M.A."/>
            <person name="Spackman E."/>
            <person name="Goraichik I."/>
            <person name="Dimitrov K.M."/>
            <person name="Suarez D.L."/>
            <person name="Swayne D.E."/>
        </authorList>
    </citation>
    <scope>NUCLEOTIDE SEQUENCE [LARGE SCALE GENOMIC DNA]</scope>
    <source>
        <strain evidence="6 7">B5P</strain>
    </source>
</reference>